<accession>A0A5B7CKM1</accession>
<organism evidence="1 2">
    <name type="scientific">Portunus trituberculatus</name>
    <name type="common">Swimming crab</name>
    <name type="synonym">Neptunus trituberculatus</name>
    <dbReference type="NCBI Taxonomy" id="210409"/>
    <lineage>
        <taxon>Eukaryota</taxon>
        <taxon>Metazoa</taxon>
        <taxon>Ecdysozoa</taxon>
        <taxon>Arthropoda</taxon>
        <taxon>Crustacea</taxon>
        <taxon>Multicrustacea</taxon>
        <taxon>Malacostraca</taxon>
        <taxon>Eumalacostraca</taxon>
        <taxon>Eucarida</taxon>
        <taxon>Decapoda</taxon>
        <taxon>Pleocyemata</taxon>
        <taxon>Brachyura</taxon>
        <taxon>Eubrachyura</taxon>
        <taxon>Portunoidea</taxon>
        <taxon>Portunidae</taxon>
        <taxon>Portuninae</taxon>
        <taxon>Portunus</taxon>
    </lineage>
</organism>
<sequence length="74" mass="8073">MTDILVLLSHPFYVHVPSDKGDSVLLMPVPRGAEGEPRMTTPITAAVCDLPRCSIISPCDVKNPWLVKLVTSRS</sequence>
<dbReference type="EMBL" id="VSRR010000107">
    <property type="protein sequence ID" value="MPC10242.1"/>
    <property type="molecule type" value="Genomic_DNA"/>
</dbReference>
<dbReference type="AlphaFoldDB" id="A0A5B7CKM1"/>
<proteinExistence type="predicted"/>
<evidence type="ECO:0000313" key="2">
    <source>
        <dbReference type="Proteomes" id="UP000324222"/>
    </source>
</evidence>
<reference evidence="1 2" key="1">
    <citation type="submission" date="2019-05" db="EMBL/GenBank/DDBJ databases">
        <title>Another draft genome of Portunus trituberculatus and its Hox gene families provides insights of decapod evolution.</title>
        <authorList>
            <person name="Jeong J.-H."/>
            <person name="Song I."/>
            <person name="Kim S."/>
            <person name="Choi T."/>
            <person name="Kim D."/>
            <person name="Ryu S."/>
            <person name="Kim W."/>
        </authorList>
    </citation>
    <scope>NUCLEOTIDE SEQUENCE [LARGE SCALE GENOMIC DNA]</scope>
    <source>
        <tissue evidence="1">Muscle</tissue>
    </source>
</reference>
<dbReference type="Proteomes" id="UP000324222">
    <property type="component" value="Unassembled WGS sequence"/>
</dbReference>
<evidence type="ECO:0000313" key="1">
    <source>
        <dbReference type="EMBL" id="MPC10242.1"/>
    </source>
</evidence>
<name>A0A5B7CKM1_PORTR</name>
<gene>
    <name evidence="1" type="ORF">E2C01_002874</name>
</gene>
<protein>
    <submittedName>
        <fullName evidence="1">Uncharacterized protein</fullName>
    </submittedName>
</protein>
<keyword evidence="2" id="KW-1185">Reference proteome</keyword>
<comment type="caution">
    <text evidence="1">The sequence shown here is derived from an EMBL/GenBank/DDBJ whole genome shotgun (WGS) entry which is preliminary data.</text>
</comment>